<dbReference type="GO" id="GO:0043164">
    <property type="term" value="P:Gram-negative-bacterium-type cell wall biogenesis"/>
    <property type="evidence" value="ECO:0007669"/>
    <property type="project" value="TreeGrafter"/>
</dbReference>
<dbReference type="Gene3D" id="3.40.50.620">
    <property type="entry name" value="HUPs"/>
    <property type="match status" value="1"/>
</dbReference>
<keyword evidence="3" id="KW-1185">Reference proteome</keyword>
<dbReference type="AlphaFoldDB" id="Q0YSY4"/>
<protein>
    <recommendedName>
        <fullName evidence="1">DUF218 domain-containing protein</fullName>
    </recommendedName>
</protein>
<dbReference type="CDD" id="cd06259">
    <property type="entry name" value="YdcF-like"/>
    <property type="match status" value="1"/>
</dbReference>
<reference evidence="2 3" key="1">
    <citation type="submission" date="2006-07" db="EMBL/GenBank/DDBJ databases">
        <title>Annotation of the draft genome assembly of Chlorobium ferroxidans DSM 13031.</title>
        <authorList>
            <consortium name="US DOE Joint Genome Institute (JGI-ORNL)"/>
            <person name="Larimer F."/>
            <person name="Land M."/>
            <person name="Hauser L."/>
        </authorList>
    </citation>
    <scope>NUCLEOTIDE SEQUENCE [LARGE SCALE GENOMIC DNA]</scope>
    <source>
        <strain evidence="2 3">DSM 13031</strain>
    </source>
</reference>
<name>Q0YSY4_9CHLB</name>
<feature type="domain" description="DUF218" evidence="1">
    <location>
        <begin position="41"/>
        <end position="165"/>
    </location>
</feature>
<dbReference type="InterPro" id="IPR014729">
    <property type="entry name" value="Rossmann-like_a/b/a_fold"/>
</dbReference>
<accession>Q0YSY4</accession>
<dbReference type="GO" id="GO:0000270">
    <property type="term" value="P:peptidoglycan metabolic process"/>
    <property type="evidence" value="ECO:0007669"/>
    <property type="project" value="TreeGrafter"/>
</dbReference>
<organism evidence="2 3">
    <name type="scientific">Chlorobium ferrooxidans DSM 13031</name>
    <dbReference type="NCBI Taxonomy" id="377431"/>
    <lineage>
        <taxon>Bacteria</taxon>
        <taxon>Pseudomonadati</taxon>
        <taxon>Chlorobiota</taxon>
        <taxon>Chlorobiia</taxon>
        <taxon>Chlorobiales</taxon>
        <taxon>Chlorobiaceae</taxon>
        <taxon>Chlorobium/Pelodictyon group</taxon>
        <taxon>Chlorobium</taxon>
    </lineage>
</organism>
<dbReference type="Pfam" id="PF02698">
    <property type="entry name" value="DUF218"/>
    <property type="match status" value="1"/>
</dbReference>
<proteinExistence type="predicted"/>
<reference evidence="2 3" key="2">
    <citation type="submission" date="2006-07" db="EMBL/GenBank/DDBJ databases">
        <title>Sequencing of the draft genome and assembly of Chlorobium ferroxidans DSM 13031.</title>
        <authorList>
            <consortium name="US DOE Joint Genome Institute (JGI-PGF)"/>
            <person name="Copeland A."/>
            <person name="Lucas S."/>
            <person name="Lapidus A."/>
            <person name="Barry K."/>
            <person name="Glavina del Rio T."/>
            <person name="Dalin E."/>
            <person name="Tice H."/>
            <person name="Bruce D."/>
            <person name="Pitluck S."/>
            <person name="Richardson P."/>
        </authorList>
    </citation>
    <scope>NUCLEOTIDE SEQUENCE [LARGE SCALE GENOMIC DNA]</scope>
    <source>
        <strain evidence="2 3">DSM 13031</strain>
    </source>
</reference>
<dbReference type="RefSeq" id="WP_006365911.1">
    <property type="nucleotide sequence ID" value="NZ_AASE01000004.1"/>
</dbReference>
<dbReference type="InterPro" id="IPR003848">
    <property type="entry name" value="DUF218"/>
</dbReference>
<dbReference type="GO" id="GO:0005886">
    <property type="term" value="C:plasma membrane"/>
    <property type="evidence" value="ECO:0007669"/>
    <property type="project" value="TreeGrafter"/>
</dbReference>
<dbReference type="PANTHER" id="PTHR30336">
    <property type="entry name" value="INNER MEMBRANE PROTEIN, PROBABLE PERMEASE"/>
    <property type="match status" value="1"/>
</dbReference>
<evidence type="ECO:0000313" key="2">
    <source>
        <dbReference type="EMBL" id="EAT59480.1"/>
    </source>
</evidence>
<dbReference type="PANTHER" id="PTHR30336:SF4">
    <property type="entry name" value="ENVELOPE BIOGENESIS FACTOR ELYC"/>
    <property type="match status" value="1"/>
</dbReference>
<gene>
    <name evidence="2" type="ORF">CferDRAFT_1407</name>
</gene>
<evidence type="ECO:0000313" key="3">
    <source>
        <dbReference type="Proteomes" id="UP000004162"/>
    </source>
</evidence>
<dbReference type="InterPro" id="IPR051599">
    <property type="entry name" value="Cell_Envelope_Assoc"/>
</dbReference>
<evidence type="ECO:0000259" key="1">
    <source>
        <dbReference type="Pfam" id="PF02698"/>
    </source>
</evidence>
<dbReference type="EMBL" id="AASE01000004">
    <property type="protein sequence ID" value="EAT59480.1"/>
    <property type="molecule type" value="Genomic_DNA"/>
</dbReference>
<dbReference type="Proteomes" id="UP000004162">
    <property type="component" value="Unassembled WGS sequence"/>
</dbReference>
<sequence length="196" mass="22538">MKLFLKLTLFALLSVCGAASAIFLTLGFLVSLYAGNPEKTDVIIVLGGDSGLRVRKGAELYNSGYASHVILTGIDERFYRPAHPNWRERRMIKLGVPKKAIRVDTQSTTTWEEAVNAADTMEKKGWKSAIVVSDPPHMLRLHQTWSKAFKGSSKRFILVSTKPEWWRPFVWWKNKKSYQFVINEIKKNLYYAVMYY</sequence>
<comment type="caution">
    <text evidence="2">The sequence shown here is derived from an EMBL/GenBank/DDBJ whole genome shotgun (WGS) entry which is preliminary data.</text>
</comment>
<dbReference type="OrthoDB" id="9782395at2"/>